<dbReference type="InterPro" id="IPR029066">
    <property type="entry name" value="PLP-binding_barrel"/>
</dbReference>
<dbReference type="PANTHER" id="PTHR10146:SF14">
    <property type="entry name" value="PYRIDOXAL PHOSPHATE HOMEOSTASIS PROTEIN"/>
    <property type="match status" value="1"/>
</dbReference>
<comment type="cofactor">
    <cofactor evidence="3">
        <name>pyridoxal 5'-phosphate</name>
        <dbReference type="ChEBI" id="CHEBI:597326"/>
    </cofactor>
</comment>
<dbReference type="PIRSF" id="PIRSF004848">
    <property type="entry name" value="YBL036c_PLPDEIII"/>
    <property type="match status" value="1"/>
</dbReference>
<dbReference type="RefSeq" id="WP_179901239.1">
    <property type="nucleotide sequence ID" value="NZ_JACBXV010000182.1"/>
</dbReference>
<dbReference type="EMBL" id="JACBXV010000182">
    <property type="protein sequence ID" value="NYS69983.1"/>
    <property type="molecule type" value="Genomic_DNA"/>
</dbReference>
<dbReference type="CDD" id="cd00635">
    <property type="entry name" value="PLPDE_III_YBL036c_like"/>
    <property type="match status" value="1"/>
</dbReference>
<dbReference type="Pfam" id="PF01168">
    <property type="entry name" value="Ala_racemase_N"/>
    <property type="match status" value="1"/>
</dbReference>
<evidence type="ECO:0000313" key="8">
    <source>
        <dbReference type="Proteomes" id="UP000572528"/>
    </source>
</evidence>
<evidence type="ECO:0000256" key="3">
    <source>
        <dbReference type="PIRSR" id="PIRSR004848-1"/>
    </source>
</evidence>
<feature type="domain" description="Alanine racemase N-terminal" evidence="6">
    <location>
        <begin position="27"/>
        <end position="246"/>
    </location>
</feature>
<dbReference type="InterPro" id="IPR001608">
    <property type="entry name" value="Ala_racemase_N"/>
</dbReference>
<dbReference type="FunFam" id="3.20.20.10:FF:000018">
    <property type="entry name" value="Pyridoxal phosphate homeostasis protein"/>
    <property type="match status" value="1"/>
</dbReference>
<reference evidence="7 8" key="1">
    <citation type="submission" date="2020-07" db="EMBL/GenBank/DDBJ databases">
        <title>MOT database genomes.</title>
        <authorList>
            <person name="Joseph S."/>
            <person name="Aduse-Opoku J."/>
            <person name="Hashim A."/>
            <person name="Wade W."/>
            <person name="Curtis M."/>
        </authorList>
    </citation>
    <scope>NUCLEOTIDE SEQUENCE [LARGE SCALE GENOMIC DNA]</scope>
    <source>
        <strain evidence="7 8">WMus004</strain>
    </source>
</reference>
<proteinExistence type="inferred from homology"/>
<comment type="caution">
    <text evidence="7">The sequence shown here is derived from an EMBL/GenBank/DDBJ whole genome shotgun (WGS) entry which is preliminary data.</text>
</comment>
<dbReference type="NCBIfam" id="TIGR00044">
    <property type="entry name" value="YggS family pyridoxal phosphate-dependent enzyme"/>
    <property type="match status" value="1"/>
</dbReference>
<evidence type="ECO:0000313" key="7">
    <source>
        <dbReference type="EMBL" id="NYS69983.1"/>
    </source>
</evidence>
<dbReference type="AlphaFoldDB" id="A0A853EKY4"/>
<dbReference type="HAMAP" id="MF_02087">
    <property type="entry name" value="PLP_homeostasis"/>
    <property type="match status" value="1"/>
</dbReference>
<evidence type="ECO:0000259" key="6">
    <source>
        <dbReference type="Pfam" id="PF01168"/>
    </source>
</evidence>
<dbReference type="SUPFAM" id="SSF51419">
    <property type="entry name" value="PLP-binding barrel"/>
    <property type="match status" value="1"/>
</dbReference>
<dbReference type="InterPro" id="IPR011078">
    <property type="entry name" value="PyrdxlP_homeostasis"/>
</dbReference>
<dbReference type="GO" id="GO:0030170">
    <property type="term" value="F:pyridoxal phosphate binding"/>
    <property type="evidence" value="ECO:0007669"/>
    <property type="project" value="UniProtKB-UniRule"/>
</dbReference>
<dbReference type="Proteomes" id="UP000572528">
    <property type="component" value="Unassembled WGS sequence"/>
</dbReference>
<keyword evidence="1 2" id="KW-0663">Pyridoxal phosphate</keyword>
<name>A0A853EKY4_9ACTO</name>
<evidence type="ECO:0000256" key="4">
    <source>
        <dbReference type="RuleBase" id="RU004514"/>
    </source>
</evidence>
<dbReference type="PANTHER" id="PTHR10146">
    <property type="entry name" value="PROLINE SYNTHETASE CO-TRANSCRIBED BACTERIAL HOMOLOG PROTEIN"/>
    <property type="match status" value="1"/>
</dbReference>
<comment type="similarity">
    <text evidence="2 4">Belongs to the pyridoxal phosphate-binding protein YggS/PROSC family.</text>
</comment>
<comment type="function">
    <text evidence="2">Pyridoxal 5'-phosphate (PLP)-binding protein, which is involved in PLP homeostasis.</text>
</comment>
<accession>A0A853EKY4</accession>
<feature type="modified residue" description="N6-(pyridoxal phosphate)lysine" evidence="2 3">
    <location>
        <position position="55"/>
    </location>
</feature>
<evidence type="ECO:0000256" key="1">
    <source>
        <dbReference type="ARBA" id="ARBA00022898"/>
    </source>
</evidence>
<protein>
    <recommendedName>
        <fullName evidence="2">Pyridoxal phosphate homeostasis protein</fullName>
        <shortName evidence="2">PLP homeostasis protein</shortName>
    </recommendedName>
</protein>
<evidence type="ECO:0000256" key="2">
    <source>
        <dbReference type="HAMAP-Rule" id="MF_02087"/>
    </source>
</evidence>
<organism evidence="7 8">
    <name type="scientific">Actinomyces bowdenii</name>
    <dbReference type="NCBI Taxonomy" id="131109"/>
    <lineage>
        <taxon>Bacteria</taxon>
        <taxon>Bacillati</taxon>
        <taxon>Actinomycetota</taxon>
        <taxon>Actinomycetes</taxon>
        <taxon>Actinomycetales</taxon>
        <taxon>Actinomycetaceae</taxon>
        <taxon>Actinomyces</taxon>
    </lineage>
</organism>
<sequence>MTQPSTPAPAGASVPTAVTPEDLSRSLTAVRHRIAEAARRVGRDPQAIRLLPVSKTVTEERLRAAFAAGITQMGENKVQEGLRKSRSLADLGIHWALIGHLQTNKARDAACFADEFQALESLRLAQALQRRLEAAGRTLEVYVQVNSSGEASKSGLEPQELPAFLEALADYPALRVQGLMTLAARTDDCERVRACFRLMRELREAALAEGTVGPGLLSMGMSGDLELAIEEGSDCVRVGQAIFGARATPDSHGRPDQRPPA</sequence>
<dbReference type="Gene3D" id="3.20.20.10">
    <property type="entry name" value="Alanine racemase"/>
    <property type="match status" value="1"/>
</dbReference>
<feature type="region of interest" description="Disordered" evidence="5">
    <location>
        <begin position="1"/>
        <end position="20"/>
    </location>
</feature>
<gene>
    <name evidence="7" type="ORF">HZZ05_10775</name>
</gene>
<evidence type="ECO:0000256" key="5">
    <source>
        <dbReference type="SAM" id="MobiDB-lite"/>
    </source>
</evidence>